<dbReference type="Pfam" id="PF00082">
    <property type="entry name" value="Peptidase_S8"/>
    <property type="match status" value="1"/>
</dbReference>
<dbReference type="Proteomes" id="UP000796880">
    <property type="component" value="Unassembled WGS sequence"/>
</dbReference>
<comment type="subcellular location">
    <subcellularLocation>
        <location evidence="1">Secreted</location>
    </subcellularLocation>
</comment>
<dbReference type="PANTHER" id="PTHR10795">
    <property type="entry name" value="PROPROTEIN CONVERTASE SUBTILISIN/KEXIN"/>
    <property type="match status" value="1"/>
</dbReference>
<dbReference type="GO" id="GO:0006508">
    <property type="term" value="P:proteolysis"/>
    <property type="evidence" value="ECO:0007669"/>
    <property type="project" value="UniProtKB-KW"/>
</dbReference>
<organism evidence="10 11">
    <name type="scientific">Rhamnella rubrinervis</name>
    <dbReference type="NCBI Taxonomy" id="2594499"/>
    <lineage>
        <taxon>Eukaryota</taxon>
        <taxon>Viridiplantae</taxon>
        <taxon>Streptophyta</taxon>
        <taxon>Embryophyta</taxon>
        <taxon>Tracheophyta</taxon>
        <taxon>Spermatophyta</taxon>
        <taxon>Magnoliopsida</taxon>
        <taxon>eudicotyledons</taxon>
        <taxon>Gunneridae</taxon>
        <taxon>Pentapetalae</taxon>
        <taxon>rosids</taxon>
        <taxon>fabids</taxon>
        <taxon>Rosales</taxon>
        <taxon>Rhamnaceae</taxon>
        <taxon>rhamnoid group</taxon>
        <taxon>Rhamneae</taxon>
        <taxon>Rhamnella</taxon>
    </lineage>
</organism>
<name>A0A8K0GNU8_9ROSA</name>
<dbReference type="InterPro" id="IPR036852">
    <property type="entry name" value="Peptidase_S8/S53_dom_sf"/>
</dbReference>
<evidence type="ECO:0000256" key="5">
    <source>
        <dbReference type="ARBA" id="ARBA00022801"/>
    </source>
</evidence>
<evidence type="ECO:0000256" key="1">
    <source>
        <dbReference type="ARBA" id="ARBA00004613"/>
    </source>
</evidence>
<dbReference type="OrthoDB" id="206201at2759"/>
<dbReference type="EMBL" id="VOIH02000011">
    <property type="protein sequence ID" value="KAF3433059.1"/>
    <property type="molecule type" value="Genomic_DNA"/>
</dbReference>
<accession>A0A8K0GNU8</accession>
<dbReference type="GO" id="GO:0005576">
    <property type="term" value="C:extracellular region"/>
    <property type="evidence" value="ECO:0007669"/>
    <property type="project" value="UniProtKB-SubCell"/>
</dbReference>
<feature type="domain" description="Subtilisin-like protease fibronectin type-III" evidence="9">
    <location>
        <begin position="308"/>
        <end position="358"/>
    </location>
</feature>
<keyword evidence="5" id="KW-0378">Hydrolase</keyword>
<dbReference type="Gene3D" id="2.60.40.2310">
    <property type="match status" value="1"/>
</dbReference>
<dbReference type="GO" id="GO:0004252">
    <property type="term" value="F:serine-type endopeptidase activity"/>
    <property type="evidence" value="ECO:0007669"/>
    <property type="project" value="InterPro"/>
</dbReference>
<dbReference type="PROSITE" id="PS51892">
    <property type="entry name" value="SUBTILASE"/>
    <property type="match status" value="1"/>
</dbReference>
<dbReference type="InterPro" id="IPR023828">
    <property type="entry name" value="Peptidase_S8_Ser-AS"/>
</dbReference>
<dbReference type="InterPro" id="IPR000209">
    <property type="entry name" value="Peptidase_S8/S53_dom"/>
</dbReference>
<feature type="domain" description="Peptidase S8/S53" evidence="8">
    <location>
        <begin position="18"/>
        <end position="253"/>
    </location>
</feature>
<gene>
    <name evidence="10" type="ORF">FNV43_RR24161</name>
</gene>
<reference evidence="10" key="1">
    <citation type="submission" date="2020-03" db="EMBL/GenBank/DDBJ databases">
        <title>A high-quality chromosome-level genome assembly of a woody plant with both climbing and erect habits, Rhamnella rubrinervis.</title>
        <authorList>
            <person name="Lu Z."/>
            <person name="Yang Y."/>
            <person name="Zhu X."/>
            <person name="Sun Y."/>
        </authorList>
    </citation>
    <scope>NUCLEOTIDE SEQUENCE</scope>
    <source>
        <strain evidence="10">BYM</strain>
        <tissue evidence="10">Leaf</tissue>
    </source>
</reference>
<evidence type="ECO:0000256" key="2">
    <source>
        <dbReference type="ARBA" id="ARBA00011073"/>
    </source>
</evidence>
<evidence type="ECO:0000313" key="11">
    <source>
        <dbReference type="Proteomes" id="UP000796880"/>
    </source>
</evidence>
<evidence type="ECO:0000259" key="9">
    <source>
        <dbReference type="Pfam" id="PF17766"/>
    </source>
</evidence>
<evidence type="ECO:0000256" key="3">
    <source>
        <dbReference type="ARBA" id="ARBA00022670"/>
    </source>
</evidence>
<keyword evidence="6" id="KW-0720">Serine protease</keyword>
<dbReference type="Gene3D" id="3.40.50.200">
    <property type="entry name" value="Peptidase S8/S53 domain"/>
    <property type="match status" value="2"/>
</dbReference>
<sequence length="358" mass="38280">MSVSFGLLGYQYINDPVAIGSFHAIRKGMLTIASVGNLGQSRAVISNGAPWLLTVGASTMDRKFVSKLVLGQIVLCERRSTGYGVLVGDGAGFIIPVLTFDEPAVPFSFPATENIDIVLGYIRSSEKPVATILVTKAWKDHLAPNVAPFSPRGPNLLAPDILKPDLVAAGAEILAAWSPIASPSIEPTDTRRTNCFINSGTSMSCPHVTGVAANTKVINQKCSAAAIKSALMTTSYEMDPKKLENEEFAYGSGLLNPSMAVNPGLVFNASDEDYVNFLSKQGYNTTTVRLITGDRSVCKSNKPGRGWDLNYPSFSLPVKYGHEILGKFTRTVTNVSSSNATYHVSVNTPDSINVTVKP</sequence>
<evidence type="ECO:0000259" key="8">
    <source>
        <dbReference type="Pfam" id="PF00082"/>
    </source>
</evidence>
<dbReference type="InterPro" id="IPR041469">
    <property type="entry name" value="Subtilisin-like_FN3"/>
</dbReference>
<evidence type="ECO:0000256" key="4">
    <source>
        <dbReference type="ARBA" id="ARBA00022729"/>
    </source>
</evidence>
<dbReference type="PROSITE" id="PS00138">
    <property type="entry name" value="SUBTILASE_SER"/>
    <property type="match status" value="1"/>
</dbReference>
<keyword evidence="3" id="KW-0645">Protease</keyword>
<evidence type="ECO:0000313" key="10">
    <source>
        <dbReference type="EMBL" id="KAF3433059.1"/>
    </source>
</evidence>
<keyword evidence="11" id="KW-1185">Reference proteome</keyword>
<proteinExistence type="inferred from homology"/>
<comment type="caution">
    <text evidence="10">The sequence shown here is derived from an EMBL/GenBank/DDBJ whole genome shotgun (WGS) entry which is preliminary data.</text>
</comment>
<keyword evidence="4" id="KW-0732">Signal</keyword>
<evidence type="ECO:0000256" key="6">
    <source>
        <dbReference type="ARBA" id="ARBA00022825"/>
    </source>
</evidence>
<comment type="caution">
    <text evidence="7">Lacks conserved residue(s) required for the propagation of feature annotation.</text>
</comment>
<dbReference type="SUPFAM" id="SSF52743">
    <property type="entry name" value="Subtilisin-like"/>
    <property type="match status" value="1"/>
</dbReference>
<protein>
    <submittedName>
        <fullName evidence="10">Uncharacterized protein</fullName>
    </submittedName>
</protein>
<dbReference type="AlphaFoldDB" id="A0A8K0GNU8"/>
<comment type="similarity">
    <text evidence="2 7">Belongs to the peptidase S8 family.</text>
</comment>
<dbReference type="Pfam" id="PF17766">
    <property type="entry name" value="fn3_6"/>
    <property type="match status" value="1"/>
</dbReference>
<evidence type="ECO:0000256" key="7">
    <source>
        <dbReference type="PROSITE-ProRule" id="PRU01240"/>
    </source>
</evidence>
<dbReference type="InterPro" id="IPR045051">
    <property type="entry name" value="SBT"/>
</dbReference>